<evidence type="ECO:0008006" key="3">
    <source>
        <dbReference type="Google" id="ProtNLM"/>
    </source>
</evidence>
<dbReference type="SUPFAM" id="SSF47616">
    <property type="entry name" value="GST C-terminal domain-like"/>
    <property type="match status" value="1"/>
</dbReference>
<proteinExistence type="predicted"/>
<name>A0A8T3AHM4_DENNO</name>
<gene>
    <name evidence="1" type="ORF">KFK09_023859</name>
</gene>
<dbReference type="Proteomes" id="UP000829196">
    <property type="component" value="Unassembled WGS sequence"/>
</dbReference>
<protein>
    <recommendedName>
        <fullName evidence="3">GST C-terminal domain-containing protein</fullName>
    </recommendedName>
</protein>
<keyword evidence="2" id="KW-1185">Reference proteome</keyword>
<dbReference type="InterPro" id="IPR036282">
    <property type="entry name" value="Glutathione-S-Trfase_C_sf"/>
</dbReference>
<dbReference type="Gene3D" id="1.20.1050.10">
    <property type="match status" value="1"/>
</dbReference>
<dbReference type="PANTHER" id="PTHR44750">
    <property type="entry name" value="GLUTATHIONE S-TRANSFERASE T1-RELATED"/>
    <property type="match status" value="1"/>
</dbReference>
<sequence length="135" mass="15189">MTPWKTVTFAMNTVLAPVFGRTLNPQSATEAEKLLTSSLSNIESIWLKGDAKFLLGNLGPSIADLSLACEIMQSQLWYDKDRERILGPHPKILRWVENVKNATDPYFEEVHGVLYRTKAMLHSPQSPASKNFSKL</sequence>
<accession>A0A8T3AHM4</accession>
<evidence type="ECO:0000313" key="2">
    <source>
        <dbReference type="Proteomes" id="UP000829196"/>
    </source>
</evidence>
<evidence type="ECO:0000313" key="1">
    <source>
        <dbReference type="EMBL" id="KAI0493735.1"/>
    </source>
</evidence>
<dbReference type="InterPro" id="IPR043377">
    <property type="entry name" value="GSTT1/2/3"/>
</dbReference>
<dbReference type="OrthoDB" id="422574at2759"/>
<reference evidence="1" key="1">
    <citation type="journal article" date="2022" name="Front. Genet.">
        <title>Chromosome-Scale Assembly of the Dendrobium nobile Genome Provides Insights Into the Molecular Mechanism of the Biosynthesis of the Medicinal Active Ingredient of Dendrobium.</title>
        <authorList>
            <person name="Xu Q."/>
            <person name="Niu S.-C."/>
            <person name="Li K.-L."/>
            <person name="Zheng P.-J."/>
            <person name="Zhang X.-J."/>
            <person name="Jia Y."/>
            <person name="Liu Y."/>
            <person name="Niu Y.-X."/>
            <person name="Yu L.-H."/>
            <person name="Chen D.-F."/>
            <person name="Zhang G.-Q."/>
        </authorList>
    </citation>
    <scope>NUCLEOTIDE SEQUENCE</scope>
    <source>
        <tissue evidence="1">Leaf</tissue>
    </source>
</reference>
<dbReference type="PANTHER" id="PTHR44750:SF1">
    <property type="entry name" value="GLUTATHIONE S-TRANSFERASE T1-RELATED"/>
    <property type="match status" value="1"/>
</dbReference>
<dbReference type="EMBL" id="JAGYWB010000017">
    <property type="protein sequence ID" value="KAI0493735.1"/>
    <property type="molecule type" value="Genomic_DNA"/>
</dbReference>
<dbReference type="SMR" id="A0A8T3AHM4"/>
<dbReference type="AlphaFoldDB" id="A0A8T3AHM4"/>
<comment type="caution">
    <text evidence="1">The sequence shown here is derived from an EMBL/GenBank/DDBJ whole genome shotgun (WGS) entry which is preliminary data.</text>
</comment>
<organism evidence="1 2">
    <name type="scientific">Dendrobium nobile</name>
    <name type="common">Orchid</name>
    <dbReference type="NCBI Taxonomy" id="94219"/>
    <lineage>
        <taxon>Eukaryota</taxon>
        <taxon>Viridiplantae</taxon>
        <taxon>Streptophyta</taxon>
        <taxon>Embryophyta</taxon>
        <taxon>Tracheophyta</taxon>
        <taxon>Spermatophyta</taxon>
        <taxon>Magnoliopsida</taxon>
        <taxon>Liliopsida</taxon>
        <taxon>Asparagales</taxon>
        <taxon>Orchidaceae</taxon>
        <taxon>Epidendroideae</taxon>
        <taxon>Malaxideae</taxon>
        <taxon>Dendrobiinae</taxon>
        <taxon>Dendrobium</taxon>
    </lineage>
</organism>